<sequence>MSNRRTRPGTRLQYINTSPISITHWNMSIRDGLRERSIRYAVRALLYPVYGGSPRIVYLPLSPSYDFEPGTPIWTEDIDVRRWFPSGWKETVLSNIAGIDHSLRNNFSVFTARDVRHALPNECMRTLGSPDVKGNVVVIRRGRRQTLQVTHMHPSERSLVDILVTRWFASETEDENTEDGIDPSPAETESGDGA</sequence>
<feature type="region of interest" description="Disordered" evidence="1">
    <location>
        <begin position="172"/>
        <end position="194"/>
    </location>
</feature>
<organism evidence="2 3">
    <name type="scientific">Trametes versicolor (strain FP-101664)</name>
    <name type="common">White-rot fungus</name>
    <name type="synonym">Coriolus versicolor</name>
    <dbReference type="NCBI Taxonomy" id="717944"/>
    <lineage>
        <taxon>Eukaryota</taxon>
        <taxon>Fungi</taxon>
        <taxon>Dikarya</taxon>
        <taxon>Basidiomycota</taxon>
        <taxon>Agaricomycotina</taxon>
        <taxon>Agaricomycetes</taxon>
        <taxon>Polyporales</taxon>
        <taxon>Polyporaceae</taxon>
        <taxon>Trametes</taxon>
    </lineage>
</organism>
<accession>R7S743</accession>
<keyword evidence="3" id="KW-1185">Reference proteome</keyword>
<feature type="compositionally biased region" description="Acidic residues" evidence="1">
    <location>
        <begin position="172"/>
        <end position="181"/>
    </location>
</feature>
<dbReference type="EMBL" id="JH711805">
    <property type="protein sequence ID" value="EIW51420.1"/>
    <property type="molecule type" value="Genomic_DNA"/>
</dbReference>
<dbReference type="RefSeq" id="XP_008045690.1">
    <property type="nucleotide sequence ID" value="XM_008047499.1"/>
</dbReference>
<dbReference type="AlphaFoldDB" id="R7S743"/>
<evidence type="ECO:0000313" key="2">
    <source>
        <dbReference type="EMBL" id="EIW51420.1"/>
    </source>
</evidence>
<protein>
    <submittedName>
        <fullName evidence="2">Uncharacterized protein</fullName>
    </submittedName>
</protein>
<evidence type="ECO:0000313" key="3">
    <source>
        <dbReference type="Proteomes" id="UP000054317"/>
    </source>
</evidence>
<gene>
    <name evidence="2" type="ORF">TRAVEDRAFT_54578</name>
</gene>
<evidence type="ECO:0000256" key="1">
    <source>
        <dbReference type="SAM" id="MobiDB-lite"/>
    </source>
</evidence>
<dbReference type="OrthoDB" id="2757559at2759"/>
<dbReference type="Proteomes" id="UP000054317">
    <property type="component" value="Unassembled WGS sequence"/>
</dbReference>
<dbReference type="GeneID" id="19417450"/>
<reference evidence="3" key="1">
    <citation type="journal article" date="2012" name="Science">
        <title>The Paleozoic origin of enzymatic lignin decomposition reconstructed from 31 fungal genomes.</title>
        <authorList>
            <person name="Floudas D."/>
            <person name="Binder M."/>
            <person name="Riley R."/>
            <person name="Barry K."/>
            <person name="Blanchette R.A."/>
            <person name="Henrissat B."/>
            <person name="Martinez A.T."/>
            <person name="Otillar R."/>
            <person name="Spatafora J.W."/>
            <person name="Yadav J.S."/>
            <person name="Aerts A."/>
            <person name="Benoit I."/>
            <person name="Boyd A."/>
            <person name="Carlson A."/>
            <person name="Copeland A."/>
            <person name="Coutinho P.M."/>
            <person name="de Vries R.P."/>
            <person name="Ferreira P."/>
            <person name="Findley K."/>
            <person name="Foster B."/>
            <person name="Gaskell J."/>
            <person name="Glotzer D."/>
            <person name="Gorecki P."/>
            <person name="Heitman J."/>
            <person name="Hesse C."/>
            <person name="Hori C."/>
            <person name="Igarashi K."/>
            <person name="Jurgens J.A."/>
            <person name="Kallen N."/>
            <person name="Kersten P."/>
            <person name="Kohler A."/>
            <person name="Kuees U."/>
            <person name="Kumar T.K.A."/>
            <person name="Kuo A."/>
            <person name="LaButti K."/>
            <person name="Larrondo L.F."/>
            <person name="Lindquist E."/>
            <person name="Ling A."/>
            <person name="Lombard V."/>
            <person name="Lucas S."/>
            <person name="Lundell T."/>
            <person name="Martin R."/>
            <person name="McLaughlin D.J."/>
            <person name="Morgenstern I."/>
            <person name="Morin E."/>
            <person name="Murat C."/>
            <person name="Nagy L.G."/>
            <person name="Nolan M."/>
            <person name="Ohm R.A."/>
            <person name="Patyshakuliyeva A."/>
            <person name="Rokas A."/>
            <person name="Ruiz-Duenas F.J."/>
            <person name="Sabat G."/>
            <person name="Salamov A."/>
            <person name="Samejima M."/>
            <person name="Schmutz J."/>
            <person name="Slot J.C."/>
            <person name="St John F."/>
            <person name="Stenlid J."/>
            <person name="Sun H."/>
            <person name="Sun S."/>
            <person name="Syed K."/>
            <person name="Tsang A."/>
            <person name="Wiebenga A."/>
            <person name="Young D."/>
            <person name="Pisabarro A."/>
            <person name="Eastwood D.C."/>
            <person name="Martin F."/>
            <person name="Cullen D."/>
            <person name="Grigoriev I.V."/>
            <person name="Hibbett D.S."/>
        </authorList>
    </citation>
    <scope>NUCLEOTIDE SEQUENCE [LARGE SCALE GENOMIC DNA]</scope>
    <source>
        <strain evidence="3">FP-101664</strain>
    </source>
</reference>
<proteinExistence type="predicted"/>
<name>R7S743_TRAVS</name>
<dbReference type="KEGG" id="tvs:TRAVEDRAFT_54578"/>